<evidence type="ECO:0000259" key="1">
    <source>
        <dbReference type="Pfam" id="PF07727"/>
    </source>
</evidence>
<dbReference type="InterPro" id="IPR043502">
    <property type="entry name" value="DNA/RNA_pol_sf"/>
</dbReference>
<dbReference type="Pfam" id="PF07727">
    <property type="entry name" value="RVT_2"/>
    <property type="match status" value="1"/>
</dbReference>
<protein>
    <submittedName>
        <fullName evidence="2">Retrovirus-related Pol polyprotein from transposon RE1</fullName>
    </submittedName>
</protein>
<reference evidence="2" key="1">
    <citation type="submission" date="2020-06" db="EMBL/GenBank/DDBJ databases">
        <authorList>
            <person name="Li T."/>
            <person name="Hu X."/>
            <person name="Zhang T."/>
            <person name="Song X."/>
            <person name="Zhang H."/>
            <person name="Dai N."/>
            <person name="Sheng W."/>
            <person name="Hou X."/>
            <person name="Wei L."/>
        </authorList>
    </citation>
    <scope>NUCLEOTIDE SEQUENCE</scope>
    <source>
        <strain evidence="2">G02</strain>
        <tissue evidence="2">Leaf</tissue>
    </source>
</reference>
<proteinExistence type="predicted"/>
<dbReference type="InterPro" id="IPR013103">
    <property type="entry name" value="RVT_2"/>
</dbReference>
<organism evidence="2">
    <name type="scientific">Sesamum radiatum</name>
    <name type="common">Black benniseed</name>
    <dbReference type="NCBI Taxonomy" id="300843"/>
    <lineage>
        <taxon>Eukaryota</taxon>
        <taxon>Viridiplantae</taxon>
        <taxon>Streptophyta</taxon>
        <taxon>Embryophyta</taxon>
        <taxon>Tracheophyta</taxon>
        <taxon>Spermatophyta</taxon>
        <taxon>Magnoliopsida</taxon>
        <taxon>eudicotyledons</taxon>
        <taxon>Gunneridae</taxon>
        <taxon>Pentapetalae</taxon>
        <taxon>asterids</taxon>
        <taxon>lamiids</taxon>
        <taxon>Lamiales</taxon>
        <taxon>Pedaliaceae</taxon>
        <taxon>Sesamum</taxon>
    </lineage>
</organism>
<dbReference type="EMBL" id="JACGWJ010000020">
    <property type="protein sequence ID" value="KAL0339675.1"/>
    <property type="molecule type" value="Genomic_DNA"/>
</dbReference>
<comment type="caution">
    <text evidence="2">The sequence shown here is derived from an EMBL/GenBank/DDBJ whole genome shotgun (WGS) entry which is preliminary data.</text>
</comment>
<dbReference type="SUPFAM" id="SSF56672">
    <property type="entry name" value="DNA/RNA polymerases"/>
    <property type="match status" value="1"/>
</dbReference>
<dbReference type="InterPro" id="IPR043128">
    <property type="entry name" value="Rev_trsase/Diguanyl_cyclase"/>
</dbReference>
<reference evidence="2" key="2">
    <citation type="journal article" date="2024" name="Plant">
        <title>Genomic evolution and insights into agronomic trait innovations of Sesamum species.</title>
        <authorList>
            <person name="Miao H."/>
            <person name="Wang L."/>
            <person name="Qu L."/>
            <person name="Liu H."/>
            <person name="Sun Y."/>
            <person name="Le M."/>
            <person name="Wang Q."/>
            <person name="Wei S."/>
            <person name="Zheng Y."/>
            <person name="Lin W."/>
            <person name="Duan Y."/>
            <person name="Cao H."/>
            <person name="Xiong S."/>
            <person name="Wang X."/>
            <person name="Wei L."/>
            <person name="Li C."/>
            <person name="Ma Q."/>
            <person name="Ju M."/>
            <person name="Zhao R."/>
            <person name="Li G."/>
            <person name="Mu C."/>
            <person name="Tian Q."/>
            <person name="Mei H."/>
            <person name="Zhang T."/>
            <person name="Gao T."/>
            <person name="Zhang H."/>
        </authorList>
    </citation>
    <scope>NUCLEOTIDE SEQUENCE</scope>
    <source>
        <strain evidence="2">G02</strain>
    </source>
</reference>
<feature type="domain" description="Reverse transcriptase Ty1/copia-type" evidence="1">
    <location>
        <begin position="110"/>
        <end position="190"/>
    </location>
</feature>
<gene>
    <name evidence="2" type="ORF">Sradi_4484300</name>
</gene>
<name>A0AAW2N7A0_SESRA</name>
<dbReference type="Gene3D" id="3.30.70.270">
    <property type="match status" value="1"/>
</dbReference>
<evidence type="ECO:0000313" key="2">
    <source>
        <dbReference type="EMBL" id="KAL0339675.1"/>
    </source>
</evidence>
<dbReference type="AlphaFoldDB" id="A0AAW2N7A0"/>
<sequence length="204" mass="22957">MLADPPSLPLAATRRPPSATSDNDLPIALCKASGVAAWKMAMDEMSAHISRGTWELVEVPPNCVACRWVFTPKFWADGTLEQYKVSVVAKGFTHTLGWATDVSYGIKKVFLYETAYMEQPRGYGAQEKKPHMVCKLKKAIFGLKQSPRAWFDKFNRITGEFGFSRCQDLRTSIVVLAIYVDDILITGSDWNRRSQDIPMEAFCH</sequence>
<accession>A0AAW2N7A0</accession>